<proteinExistence type="predicted"/>
<dbReference type="EMBL" id="JAWPEI010000010">
    <property type="protein sequence ID" value="KAK4713742.1"/>
    <property type="molecule type" value="Genomic_DNA"/>
</dbReference>
<keyword evidence="2" id="KW-1185">Reference proteome</keyword>
<evidence type="ECO:0008006" key="3">
    <source>
        <dbReference type="Google" id="ProtNLM"/>
    </source>
</evidence>
<sequence length="221" mass="25064">MVNEIREAISVLEKMSLDMANFASRQDQLEANKKMAATNQEKVLKELSEVVHGERRPEREKSVIHLEEELYSPSDLPLRLENSSSRLGNSSTSHPVRQPSLYIHPSQQIQVPSLSISTIPASSVLPTHTSYIQIAQNPLRHPSPFQNQTVLIFVFPSQFSSTPALQFPKPHLQTPFSHVPHTTPLYNQNQSYASYYAQNTQIPQPIYHHAPFISHTHPMTQ</sequence>
<dbReference type="Proteomes" id="UP001311915">
    <property type="component" value="Unassembled WGS sequence"/>
</dbReference>
<dbReference type="AlphaFoldDB" id="A0AAV9KNU1"/>
<gene>
    <name evidence="1" type="ORF">R3W88_019649</name>
</gene>
<protein>
    <recommendedName>
        <fullName evidence="3">FRIGIDA-like protein</fullName>
    </recommendedName>
</protein>
<evidence type="ECO:0000313" key="1">
    <source>
        <dbReference type="EMBL" id="KAK4713742.1"/>
    </source>
</evidence>
<reference evidence="1 2" key="1">
    <citation type="submission" date="2023-10" db="EMBL/GenBank/DDBJ databases">
        <title>Genome-Wide Identification Analysis in wild type Solanum Pinnatisectum Reveals Some Genes Defensing Phytophthora Infestans.</title>
        <authorList>
            <person name="Sun C."/>
        </authorList>
    </citation>
    <scope>NUCLEOTIDE SEQUENCE [LARGE SCALE GENOMIC DNA]</scope>
    <source>
        <strain evidence="1">LQN</strain>
        <tissue evidence="1">Leaf</tissue>
    </source>
</reference>
<name>A0AAV9KNU1_9SOLN</name>
<organism evidence="1 2">
    <name type="scientific">Solanum pinnatisectum</name>
    <name type="common">tansyleaf nightshade</name>
    <dbReference type="NCBI Taxonomy" id="50273"/>
    <lineage>
        <taxon>Eukaryota</taxon>
        <taxon>Viridiplantae</taxon>
        <taxon>Streptophyta</taxon>
        <taxon>Embryophyta</taxon>
        <taxon>Tracheophyta</taxon>
        <taxon>Spermatophyta</taxon>
        <taxon>Magnoliopsida</taxon>
        <taxon>eudicotyledons</taxon>
        <taxon>Gunneridae</taxon>
        <taxon>Pentapetalae</taxon>
        <taxon>asterids</taxon>
        <taxon>lamiids</taxon>
        <taxon>Solanales</taxon>
        <taxon>Solanaceae</taxon>
        <taxon>Solanoideae</taxon>
        <taxon>Solaneae</taxon>
        <taxon>Solanum</taxon>
    </lineage>
</organism>
<evidence type="ECO:0000313" key="2">
    <source>
        <dbReference type="Proteomes" id="UP001311915"/>
    </source>
</evidence>
<accession>A0AAV9KNU1</accession>
<comment type="caution">
    <text evidence="1">The sequence shown here is derived from an EMBL/GenBank/DDBJ whole genome shotgun (WGS) entry which is preliminary data.</text>
</comment>